<evidence type="ECO:0000313" key="1">
    <source>
        <dbReference type="EMBL" id="MQM17718.1"/>
    </source>
</evidence>
<name>A0A843XE27_COLES</name>
<dbReference type="Proteomes" id="UP000652761">
    <property type="component" value="Unassembled WGS sequence"/>
</dbReference>
<organism evidence="1 2">
    <name type="scientific">Colocasia esculenta</name>
    <name type="common">Wild taro</name>
    <name type="synonym">Arum esculentum</name>
    <dbReference type="NCBI Taxonomy" id="4460"/>
    <lineage>
        <taxon>Eukaryota</taxon>
        <taxon>Viridiplantae</taxon>
        <taxon>Streptophyta</taxon>
        <taxon>Embryophyta</taxon>
        <taxon>Tracheophyta</taxon>
        <taxon>Spermatophyta</taxon>
        <taxon>Magnoliopsida</taxon>
        <taxon>Liliopsida</taxon>
        <taxon>Araceae</taxon>
        <taxon>Aroideae</taxon>
        <taxon>Colocasieae</taxon>
        <taxon>Colocasia</taxon>
    </lineage>
</organism>
<dbReference type="EMBL" id="NMUH01007722">
    <property type="protein sequence ID" value="MQM17718.1"/>
    <property type="molecule type" value="Genomic_DNA"/>
</dbReference>
<sequence>MSVRSLGISRYVVVLSVRFLGVSRYVGMLLIRSPSILEFHQYGHGPKVKVMPVRGLWSSPGKIPNALSAQRYRMESNGQKNFLVKWSGSVLSG</sequence>
<keyword evidence="2" id="KW-1185">Reference proteome</keyword>
<accession>A0A843XE27</accession>
<protein>
    <submittedName>
        <fullName evidence="1">Uncharacterized protein</fullName>
    </submittedName>
</protein>
<gene>
    <name evidence="1" type="ORF">Taro_050694</name>
</gene>
<comment type="caution">
    <text evidence="1">The sequence shown here is derived from an EMBL/GenBank/DDBJ whole genome shotgun (WGS) entry which is preliminary data.</text>
</comment>
<dbReference type="AlphaFoldDB" id="A0A843XE27"/>
<proteinExistence type="predicted"/>
<reference evidence="1" key="1">
    <citation type="submission" date="2017-07" db="EMBL/GenBank/DDBJ databases">
        <title>Taro Niue Genome Assembly and Annotation.</title>
        <authorList>
            <person name="Atibalentja N."/>
            <person name="Keating K."/>
            <person name="Fields C.J."/>
        </authorList>
    </citation>
    <scope>NUCLEOTIDE SEQUENCE</scope>
    <source>
        <strain evidence="1">Niue_2</strain>
        <tissue evidence="1">Leaf</tissue>
    </source>
</reference>
<evidence type="ECO:0000313" key="2">
    <source>
        <dbReference type="Proteomes" id="UP000652761"/>
    </source>
</evidence>